<dbReference type="FunFam" id="3.40.50.1980:FF:000001">
    <property type="entry name" value="Histidinol dehydrogenase"/>
    <property type="match status" value="1"/>
</dbReference>
<evidence type="ECO:0000256" key="7">
    <source>
        <dbReference type="ARBA" id="ARBA00022833"/>
    </source>
</evidence>
<keyword evidence="10 11" id="KW-0520">NAD</keyword>
<evidence type="ECO:0000256" key="12">
    <source>
        <dbReference type="PIRSR" id="PIRSR000099-1"/>
    </source>
</evidence>
<feature type="binding site" evidence="10 14">
    <location>
        <position position="318"/>
    </location>
    <ligand>
        <name>substrate</name>
    </ligand>
</feature>
<feature type="binding site" evidence="10 13">
    <location>
        <position position="182"/>
    </location>
    <ligand>
        <name>NAD(+)</name>
        <dbReference type="ChEBI" id="CHEBI:57540"/>
    </ligand>
</feature>
<feature type="active site" description="Proton acceptor" evidence="10 12">
    <location>
        <position position="317"/>
    </location>
</feature>
<evidence type="ECO:0000256" key="14">
    <source>
        <dbReference type="PIRSR" id="PIRSR000099-3"/>
    </source>
</evidence>
<evidence type="ECO:0000256" key="11">
    <source>
        <dbReference type="PIRNR" id="PIRNR000099"/>
    </source>
</evidence>
<feature type="binding site" evidence="10 13">
    <location>
        <position position="205"/>
    </location>
    <ligand>
        <name>NAD(+)</name>
        <dbReference type="ChEBI" id="CHEBI:57540"/>
    </ligand>
</feature>
<dbReference type="GO" id="GO:0004399">
    <property type="term" value="F:histidinol dehydrogenase activity"/>
    <property type="evidence" value="ECO:0007669"/>
    <property type="project" value="UniProtKB-UniRule"/>
</dbReference>
<evidence type="ECO:0000256" key="4">
    <source>
        <dbReference type="ARBA" id="ARBA00012965"/>
    </source>
</evidence>
<evidence type="ECO:0000256" key="10">
    <source>
        <dbReference type="HAMAP-Rule" id="MF_01024"/>
    </source>
</evidence>
<keyword evidence="10 11" id="KW-0368">Histidine biosynthesis</keyword>
<comment type="cofactor">
    <cofactor evidence="10 15">
        <name>Zn(2+)</name>
        <dbReference type="ChEBI" id="CHEBI:29105"/>
    </cofactor>
    <text evidence="10 15">Binds 1 zinc ion per subunit.</text>
</comment>
<evidence type="ECO:0000313" key="17">
    <source>
        <dbReference type="EMBL" id="HFK20394.1"/>
    </source>
</evidence>
<feature type="binding site" evidence="10 14">
    <location>
        <position position="405"/>
    </location>
    <ligand>
        <name>substrate</name>
    </ligand>
</feature>
<feature type="binding site" evidence="10 15">
    <location>
        <position position="410"/>
    </location>
    <ligand>
        <name>Zn(2+)</name>
        <dbReference type="ChEBI" id="CHEBI:29105"/>
    </ligand>
</feature>
<evidence type="ECO:0000256" key="6">
    <source>
        <dbReference type="ARBA" id="ARBA00022723"/>
    </source>
</evidence>
<keyword evidence="8 10" id="KW-0560">Oxidoreductase</keyword>
<dbReference type="EC" id="1.1.1.23" evidence="4 10"/>
<keyword evidence="7 10" id="KW-0862">Zinc</keyword>
<dbReference type="SUPFAM" id="SSF53720">
    <property type="entry name" value="ALDH-like"/>
    <property type="match status" value="1"/>
</dbReference>
<gene>
    <name evidence="10 17" type="primary">hisD</name>
    <name evidence="17" type="ORF">ENS19_03845</name>
</gene>
<dbReference type="Gene3D" id="3.40.50.1980">
    <property type="entry name" value="Nitrogenase molybdenum iron protein domain"/>
    <property type="match status" value="2"/>
</dbReference>
<comment type="similarity">
    <text evidence="3 10 11 16">Belongs to the histidinol dehydrogenase family.</text>
</comment>
<evidence type="ECO:0000256" key="3">
    <source>
        <dbReference type="ARBA" id="ARBA00010178"/>
    </source>
</evidence>
<feature type="binding site" evidence="10 15">
    <location>
        <position position="253"/>
    </location>
    <ligand>
        <name>Zn(2+)</name>
        <dbReference type="ChEBI" id="CHEBI:29105"/>
    </ligand>
</feature>
<dbReference type="PRINTS" id="PR00083">
    <property type="entry name" value="HOLDHDRGNASE"/>
</dbReference>
<dbReference type="Gene3D" id="1.20.5.1300">
    <property type="match status" value="1"/>
</dbReference>
<evidence type="ECO:0000256" key="8">
    <source>
        <dbReference type="ARBA" id="ARBA00023002"/>
    </source>
</evidence>
<dbReference type="InterPro" id="IPR001692">
    <property type="entry name" value="Histidinol_DH_CS"/>
</dbReference>
<proteinExistence type="inferred from homology"/>
<comment type="function">
    <text evidence="1 10 11">Catalyzes the sequential NAD-dependent oxidations of L-histidinol to L-histidinaldehyde and then to L-histidine.</text>
</comment>
<dbReference type="InterPro" id="IPR016161">
    <property type="entry name" value="Ald_DH/histidinol_DH"/>
</dbReference>
<name>A0A7C3IXA1_9CREN</name>
<feature type="binding site" evidence="10 14">
    <location>
        <position position="351"/>
    </location>
    <ligand>
        <name>substrate</name>
    </ligand>
</feature>
<accession>A0A7C3IXA1</accession>
<sequence>MKIIDGSTFESRPFTVPPDVMASVRAIVEDVRRRGDSAISDYTEKFDRVRIEADDFRVEGEEMRRAFLNAPDSLKGALERSARRIAAFQEAQMPENVSLKVEEGVTIRAAFDPLESAGIYVPGGSAAYPSTVLMAAVPAKVAGVKRRALFTPPRREGGVPQNILAAAYLAEVDELYGIGGAQAISAMAYGTRTIRKVEKIVGPGNIYVTAAKMAVSQDVAVDMPAGPSEVLIYAESSARAEWIVADLVAQAEHDPRAKAMLVTTSRELAAEVSSKFNEACRSCERKEILQGSCNEALAIVVPDRQRGVDLINSIAPEHLQLVGSGAEELASLIRNAGAVFVGDYAPVPLGDYAVGTNHVLPTMGWAKRASPLSVRDFLKWKEFIRCTEEGFRRIADDAMVLASSEGLPNHANAISLRLKEAGR</sequence>
<dbReference type="UniPathway" id="UPA00031">
    <property type="reaction ID" value="UER00014"/>
</dbReference>
<dbReference type="CDD" id="cd06572">
    <property type="entry name" value="Histidinol_dh"/>
    <property type="match status" value="1"/>
</dbReference>
<feature type="binding site" evidence="10 14">
    <location>
        <position position="410"/>
    </location>
    <ligand>
        <name>substrate</name>
    </ligand>
</feature>
<feature type="binding site" evidence="10 14">
    <location>
        <position position="250"/>
    </location>
    <ligand>
        <name>substrate</name>
    </ligand>
</feature>
<dbReference type="PROSITE" id="PS00611">
    <property type="entry name" value="HISOL_DEHYDROGENASE"/>
    <property type="match status" value="1"/>
</dbReference>
<evidence type="ECO:0000256" key="2">
    <source>
        <dbReference type="ARBA" id="ARBA00004940"/>
    </source>
</evidence>
<comment type="catalytic activity">
    <reaction evidence="9 10 11">
        <text>L-histidinol + 2 NAD(+) + H2O = L-histidine + 2 NADH + 3 H(+)</text>
        <dbReference type="Rhea" id="RHEA:20641"/>
        <dbReference type="ChEBI" id="CHEBI:15377"/>
        <dbReference type="ChEBI" id="CHEBI:15378"/>
        <dbReference type="ChEBI" id="CHEBI:57540"/>
        <dbReference type="ChEBI" id="CHEBI:57595"/>
        <dbReference type="ChEBI" id="CHEBI:57699"/>
        <dbReference type="ChEBI" id="CHEBI:57945"/>
        <dbReference type="EC" id="1.1.1.23"/>
    </reaction>
</comment>
<dbReference type="PIRSF" id="PIRSF000099">
    <property type="entry name" value="Histidinol_dh"/>
    <property type="match status" value="1"/>
</dbReference>
<dbReference type="GO" id="GO:0000105">
    <property type="term" value="P:L-histidine biosynthetic process"/>
    <property type="evidence" value="ECO:0007669"/>
    <property type="project" value="UniProtKB-UniRule"/>
</dbReference>
<dbReference type="GO" id="GO:0051287">
    <property type="term" value="F:NAD binding"/>
    <property type="evidence" value="ECO:0007669"/>
    <property type="project" value="InterPro"/>
</dbReference>
<dbReference type="PANTHER" id="PTHR21256:SF2">
    <property type="entry name" value="HISTIDINE BIOSYNTHESIS TRIFUNCTIONAL PROTEIN"/>
    <property type="match status" value="1"/>
</dbReference>
<protein>
    <recommendedName>
        <fullName evidence="5 10">Histidinol dehydrogenase</fullName>
        <shortName evidence="10 11">HDH</shortName>
        <ecNumber evidence="4 10">1.1.1.23</ecNumber>
    </recommendedName>
</protein>
<evidence type="ECO:0000256" key="16">
    <source>
        <dbReference type="RuleBase" id="RU004175"/>
    </source>
</evidence>
<dbReference type="AlphaFoldDB" id="A0A7C3IXA1"/>
<evidence type="ECO:0000256" key="9">
    <source>
        <dbReference type="ARBA" id="ARBA00049489"/>
    </source>
</evidence>
<dbReference type="GO" id="GO:0005737">
    <property type="term" value="C:cytoplasm"/>
    <property type="evidence" value="ECO:0007669"/>
    <property type="project" value="TreeGrafter"/>
</dbReference>
<dbReference type="HAMAP" id="MF_01024">
    <property type="entry name" value="HisD"/>
    <property type="match status" value="1"/>
</dbReference>
<dbReference type="NCBIfam" id="TIGR00069">
    <property type="entry name" value="hisD"/>
    <property type="match status" value="1"/>
</dbReference>
<feature type="binding site" evidence="10 15">
    <location>
        <position position="250"/>
    </location>
    <ligand>
        <name>Zn(2+)</name>
        <dbReference type="ChEBI" id="CHEBI:29105"/>
    </ligand>
</feature>
<dbReference type="InterPro" id="IPR012131">
    <property type="entry name" value="Hstdl_DH"/>
</dbReference>
<keyword evidence="6 10" id="KW-0479">Metal-binding</keyword>
<reference evidence="17" key="1">
    <citation type="journal article" date="2020" name="mSystems">
        <title>Genome- and Community-Level Interaction Insights into Carbon Utilization and Element Cycling Functions of Hydrothermarchaeota in Hydrothermal Sediment.</title>
        <authorList>
            <person name="Zhou Z."/>
            <person name="Liu Y."/>
            <person name="Xu W."/>
            <person name="Pan J."/>
            <person name="Luo Z.H."/>
            <person name="Li M."/>
        </authorList>
    </citation>
    <scope>NUCLEOTIDE SEQUENCE [LARGE SCALE GENOMIC DNA]</scope>
    <source>
        <strain evidence="17">SpSt-468</strain>
    </source>
</reference>
<dbReference type="Pfam" id="PF00815">
    <property type="entry name" value="Histidinol_dh"/>
    <property type="match status" value="1"/>
</dbReference>
<comment type="caution">
    <text evidence="17">The sequence shown here is derived from an EMBL/GenBank/DDBJ whole genome shotgun (WGS) entry which is preliminary data.</text>
</comment>
<dbReference type="InterPro" id="IPR022695">
    <property type="entry name" value="Histidinol_DH_monofunct"/>
</dbReference>
<feature type="binding site" evidence="10 14">
    <location>
        <position position="253"/>
    </location>
    <ligand>
        <name>substrate</name>
    </ligand>
</feature>
<evidence type="ECO:0000256" key="5">
    <source>
        <dbReference type="ARBA" id="ARBA00016531"/>
    </source>
</evidence>
<feature type="binding site" evidence="10 14">
    <location>
        <position position="228"/>
    </location>
    <ligand>
        <name>substrate</name>
    </ligand>
</feature>
<feature type="binding site" evidence="10 15">
    <location>
        <position position="351"/>
    </location>
    <ligand>
        <name>Zn(2+)</name>
        <dbReference type="ChEBI" id="CHEBI:29105"/>
    </ligand>
</feature>
<dbReference type="EMBL" id="DSTX01000005">
    <property type="protein sequence ID" value="HFK20394.1"/>
    <property type="molecule type" value="Genomic_DNA"/>
</dbReference>
<evidence type="ECO:0000256" key="1">
    <source>
        <dbReference type="ARBA" id="ARBA00003850"/>
    </source>
</evidence>
<feature type="active site" description="Proton acceptor" evidence="10 12">
    <location>
        <position position="318"/>
    </location>
</feature>
<dbReference type="PANTHER" id="PTHR21256">
    <property type="entry name" value="HISTIDINOL DEHYDROGENASE HDH"/>
    <property type="match status" value="1"/>
</dbReference>
<keyword evidence="10 11" id="KW-0028">Amino-acid biosynthesis</keyword>
<organism evidence="17">
    <name type="scientific">Candidatus Methanomethylicus mesodigestus</name>
    <dbReference type="NCBI Taxonomy" id="1867258"/>
    <lineage>
        <taxon>Archaea</taxon>
        <taxon>Thermoproteota</taxon>
        <taxon>Methanosuratincolia</taxon>
        <taxon>Candidatus Methanomethylicales</taxon>
        <taxon>Candidatus Methanomethylicaceae</taxon>
        <taxon>Candidatus Methanomethylicus</taxon>
    </lineage>
</organism>
<evidence type="ECO:0000256" key="13">
    <source>
        <dbReference type="PIRSR" id="PIRSR000099-2"/>
    </source>
</evidence>
<dbReference type="FunFam" id="3.40.50.1980:FF:000026">
    <property type="entry name" value="Histidinol dehydrogenase"/>
    <property type="match status" value="1"/>
</dbReference>
<feature type="binding site" evidence="10 13">
    <location>
        <position position="120"/>
    </location>
    <ligand>
        <name>NAD(+)</name>
        <dbReference type="ChEBI" id="CHEBI:57540"/>
    </ligand>
</feature>
<dbReference type="GO" id="GO:0008270">
    <property type="term" value="F:zinc ion binding"/>
    <property type="evidence" value="ECO:0007669"/>
    <property type="project" value="UniProtKB-UniRule"/>
</dbReference>
<comment type="pathway">
    <text evidence="2 10 11">Amino-acid biosynthesis; L-histidine biosynthesis; L-histidine from 5-phospho-alpha-D-ribose 1-diphosphate: step 9/9.</text>
</comment>
<evidence type="ECO:0000256" key="15">
    <source>
        <dbReference type="PIRSR" id="PIRSR000099-4"/>
    </source>
</evidence>